<dbReference type="Pfam" id="PF17655">
    <property type="entry name" value="IRK_C"/>
    <property type="match status" value="1"/>
</dbReference>
<evidence type="ECO:0000256" key="1">
    <source>
        <dbReference type="ARBA" id="ARBA00004141"/>
    </source>
</evidence>
<dbReference type="GO" id="GO:0005886">
    <property type="term" value="C:plasma membrane"/>
    <property type="evidence" value="ECO:0007669"/>
    <property type="project" value="TreeGrafter"/>
</dbReference>
<comment type="subcellular location">
    <subcellularLocation>
        <location evidence="1">Membrane</location>
        <topology evidence="1">Multi-pass membrane protein</topology>
    </subcellularLocation>
</comment>
<dbReference type="PANTHER" id="PTHR11767">
    <property type="entry name" value="INWARD RECTIFIER POTASSIUM CHANNEL"/>
    <property type="match status" value="1"/>
</dbReference>
<dbReference type="STRING" id="391625.PPSIR1_07425"/>
<dbReference type="GO" id="GO:0005242">
    <property type="term" value="F:inward rectifier potassium channel activity"/>
    <property type="evidence" value="ECO:0007669"/>
    <property type="project" value="InterPro"/>
</dbReference>
<evidence type="ECO:0000256" key="12">
    <source>
        <dbReference type="SAM" id="Phobius"/>
    </source>
</evidence>
<gene>
    <name evidence="15" type="ORF">PPSIR1_07425</name>
</gene>
<dbReference type="EMBL" id="ABCS01000066">
    <property type="protein sequence ID" value="EDM76378.1"/>
    <property type="molecule type" value="Genomic_DNA"/>
</dbReference>
<dbReference type="InterPro" id="IPR013099">
    <property type="entry name" value="K_chnl_dom"/>
</dbReference>
<dbReference type="Proteomes" id="UP000005801">
    <property type="component" value="Unassembled WGS sequence"/>
</dbReference>
<dbReference type="PANTHER" id="PTHR11767:SF102">
    <property type="entry name" value="INWARDLY RECTIFYING POTASSIUM CHANNEL 1, ISOFORM F"/>
    <property type="match status" value="1"/>
</dbReference>
<dbReference type="Gene3D" id="2.60.40.1400">
    <property type="entry name" value="G protein-activated inward rectifier potassium channel 1"/>
    <property type="match status" value="1"/>
</dbReference>
<evidence type="ECO:0000256" key="8">
    <source>
        <dbReference type="ARBA" id="ARBA00023065"/>
    </source>
</evidence>
<keyword evidence="5" id="KW-0851">Voltage-gated channel</keyword>
<dbReference type="PRINTS" id="PR01320">
    <property type="entry name" value="KIRCHANNEL"/>
</dbReference>
<comment type="caution">
    <text evidence="15">The sequence shown here is derived from an EMBL/GenBank/DDBJ whole genome shotgun (WGS) entry which is preliminary data.</text>
</comment>
<dbReference type="AlphaFoldDB" id="A6GCM6"/>
<feature type="domain" description="Inward rectifier potassium channel C-terminal" evidence="14">
    <location>
        <begin position="144"/>
        <end position="300"/>
    </location>
</feature>
<evidence type="ECO:0000256" key="11">
    <source>
        <dbReference type="SAM" id="MobiDB-lite"/>
    </source>
</evidence>
<dbReference type="SUPFAM" id="SSF81296">
    <property type="entry name" value="E set domains"/>
    <property type="match status" value="1"/>
</dbReference>
<sequence>MDPAHARLHEELATKHRPILSLDEAMIREGMPVRPLQDLYYYMLEGSWLLVLCVFGVSYILANVAFALLYLAGGDCIEGATPGSFADAFFFSVETLSTIGYGGLMPKTRYAELVMTAEAMTGVLGVALATGLMFAKFSRPNAKLAFSKNMMLSPYDGLPSLYFRVANIRGNDVVEASVGLAVAIDRVTREGHTLRRLEQLKLVRANTPLFRMSWLVIHVIDEDSPLFGMRLEDFYSGRILFIVTLTGMDGTFAQIVQARHLYRPADIAVDHHFEDIISLEDDGRLRFNYHAFDDIRPLHDHERASKSDDGEAPSASPPDR</sequence>
<feature type="compositionally biased region" description="Basic and acidic residues" evidence="11">
    <location>
        <begin position="300"/>
        <end position="309"/>
    </location>
</feature>
<name>A6GCM6_9BACT</name>
<dbReference type="Pfam" id="PF07885">
    <property type="entry name" value="Ion_trans_2"/>
    <property type="match status" value="1"/>
</dbReference>
<dbReference type="InterPro" id="IPR014756">
    <property type="entry name" value="Ig_E-set"/>
</dbReference>
<evidence type="ECO:0000256" key="10">
    <source>
        <dbReference type="ARBA" id="ARBA00023303"/>
    </source>
</evidence>
<dbReference type="GO" id="GO:1990573">
    <property type="term" value="P:potassium ion import across plasma membrane"/>
    <property type="evidence" value="ECO:0007669"/>
    <property type="project" value="TreeGrafter"/>
</dbReference>
<evidence type="ECO:0000259" key="13">
    <source>
        <dbReference type="Pfam" id="PF07885"/>
    </source>
</evidence>
<keyword evidence="6" id="KW-0630">Potassium</keyword>
<keyword evidence="4 12" id="KW-0812">Transmembrane</keyword>
<keyword evidence="2" id="KW-0813">Transport</keyword>
<protein>
    <submittedName>
        <fullName evidence="15">K+ channel, inward rectifier</fullName>
    </submittedName>
</protein>
<keyword evidence="7 12" id="KW-1133">Transmembrane helix</keyword>
<evidence type="ECO:0000256" key="6">
    <source>
        <dbReference type="ARBA" id="ARBA00022958"/>
    </source>
</evidence>
<keyword evidence="8" id="KW-0406">Ion transport</keyword>
<reference evidence="15 16" key="1">
    <citation type="submission" date="2007-06" db="EMBL/GenBank/DDBJ databases">
        <authorList>
            <person name="Shimkets L."/>
            <person name="Ferriera S."/>
            <person name="Johnson J."/>
            <person name="Kravitz S."/>
            <person name="Beeson K."/>
            <person name="Sutton G."/>
            <person name="Rogers Y.-H."/>
            <person name="Friedman R."/>
            <person name="Frazier M."/>
            <person name="Venter J.C."/>
        </authorList>
    </citation>
    <scope>NUCLEOTIDE SEQUENCE [LARGE SCALE GENOMIC DNA]</scope>
    <source>
        <strain evidence="15 16">SIR-1</strain>
    </source>
</reference>
<dbReference type="InterPro" id="IPR041647">
    <property type="entry name" value="IRK_C"/>
</dbReference>
<keyword evidence="16" id="KW-1185">Reference proteome</keyword>
<evidence type="ECO:0000256" key="3">
    <source>
        <dbReference type="ARBA" id="ARBA00022538"/>
    </source>
</evidence>
<dbReference type="Gene3D" id="1.10.287.70">
    <property type="match status" value="1"/>
</dbReference>
<dbReference type="GO" id="GO:0034765">
    <property type="term" value="P:regulation of monoatomic ion transmembrane transport"/>
    <property type="evidence" value="ECO:0007669"/>
    <property type="project" value="TreeGrafter"/>
</dbReference>
<feature type="domain" description="Potassium channel" evidence="13">
    <location>
        <begin position="68"/>
        <end position="136"/>
    </location>
</feature>
<evidence type="ECO:0000256" key="7">
    <source>
        <dbReference type="ARBA" id="ARBA00022989"/>
    </source>
</evidence>
<dbReference type="InterPro" id="IPR016449">
    <property type="entry name" value="K_chnl_inward-rec_Kir"/>
</dbReference>
<feature type="transmembrane region" description="Helical" evidence="12">
    <location>
        <begin position="84"/>
        <end position="104"/>
    </location>
</feature>
<dbReference type="SUPFAM" id="SSF81324">
    <property type="entry name" value="Voltage-gated potassium channels"/>
    <property type="match status" value="1"/>
</dbReference>
<keyword evidence="10 15" id="KW-0407">Ion channel</keyword>
<evidence type="ECO:0000256" key="9">
    <source>
        <dbReference type="ARBA" id="ARBA00023136"/>
    </source>
</evidence>
<evidence type="ECO:0000256" key="4">
    <source>
        <dbReference type="ARBA" id="ARBA00022692"/>
    </source>
</evidence>
<evidence type="ECO:0000256" key="5">
    <source>
        <dbReference type="ARBA" id="ARBA00022882"/>
    </source>
</evidence>
<organism evidence="15 16">
    <name type="scientific">Plesiocystis pacifica SIR-1</name>
    <dbReference type="NCBI Taxonomy" id="391625"/>
    <lineage>
        <taxon>Bacteria</taxon>
        <taxon>Pseudomonadati</taxon>
        <taxon>Myxococcota</taxon>
        <taxon>Polyangia</taxon>
        <taxon>Nannocystales</taxon>
        <taxon>Nannocystaceae</taxon>
        <taxon>Plesiocystis</taxon>
    </lineage>
</organism>
<dbReference type="GO" id="GO:0034702">
    <property type="term" value="C:monoatomic ion channel complex"/>
    <property type="evidence" value="ECO:0007669"/>
    <property type="project" value="UniProtKB-KW"/>
</dbReference>
<keyword evidence="3" id="KW-0633">Potassium transport</keyword>
<evidence type="ECO:0000313" key="15">
    <source>
        <dbReference type="EMBL" id="EDM76378.1"/>
    </source>
</evidence>
<feature type="transmembrane region" description="Helical" evidence="12">
    <location>
        <begin position="48"/>
        <end position="72"/>
    </location>
</feature>
<accession>A6GCM6</accession>
<dbReference type="eggNOG" id="COG4292">
    <property type="taxonomic scope" value="Bacteria"/>
</dbReference>
<keyword evidence="9 12" id="KW-0472">Membrane</keyword>
<evidence type="ECO:0000313" key="16">
    <source>
        <dbReference type="Proteomes" id="UP000005801"/>
    </source>
</evidence>
<proteinExistence type="predicted"/>
<dbReference type="InterPro" id="IPR013518">
    <property type="entry name" value="K_chnl_inward-rec_Kir_cyto"/>
</dbReference>
<feature type="transmembrane region" description="Helical" evidence="12">
    <location>
        <begin position="110"/>
        <end position="135"/>
    </location>
</feature>
<evidence type="ECO:0000256" key="2">
    <source>
        <dbReference type="ARBA" id="ARBA00022448"/>
    </source>
</evidence>
<feature type="region of interest" description="Disordered" evidence="11">
    <location>
        <begin position="300"/>
        <end position="320"/>
    </location>
</feature>
<evidence type="ECO:0000259" key="14">
    <source>
        <dbReference type="Pfam" id="PF17655"/>
    </source>
</evidence>